<evidence type="ECO:0000313" key="2">
    <source>
        <dbReference type="Proteomes" id="UP000615446"/>
    </source>
</evidence>
<comment type="caution">
    <text evidence="1">The sequence shown here is derived from an EMBL/GenBank/DDBJ whole genome shotgun (WGS) entry which is preliminary data.</text>
</comment>
<accession>A0A8H3R4A4</accession>
<protein>
    <submittedName>
        <fullName evidence="1">Uncharacterized protein</fullName>
    </submittedName>
</protein>
<organism evidence="1 2">
    <name type="scientific">Rhizophagus clarus</name>
    <dbReference type="NCBI Taxonomy" id="94130"/>
    <lineage>
        <taxon>Eukaryota</taxon>
        <taxon>Fungi</taxon>
        <taxon>Fungi incertae sedis</taxon>
        <taxon>Mucoromycota</taxon>
        <taxon>Glomeromycotina</taxon>
        <taxon>Glomeromycetes</taxon>
        <taxon>Glomerales</taxon>
        <taxon>Glomeraceae</taxon>
        <taxon>Rhizophagus</taxon>
    </lineage>
</organism>
<dbReference type="EMBL" id="BLAL01000324">
    <property type="protein sequence ID" value="GET03536.1"/>
    <property type="molecule type" value="Genomic_DNA"/>
</dbReference>
<proteinExistence type="predicted"/>
<dbReference type="Proteomes" id="UP000615446">
    <property type="component" value="Unassembled WGS sequence"/>
</dbReference>
<dbReference type="AlphaFoldDB" id="A0A8H3R4A4"/>
<sequence length="93" mass="10639">MSNEYFEAKDNRSIHKAFHIILKSVVNDQNFMEEAKLPRNFRKENGKCNGFVDFPSLFALVPERCAAVNIGAFQMSIHQVLHPKVSFRVASKV</sequence>
<reference evidence="1" key="1">
    <citation type="submission" date="2019-10" db="EMBL/GenBank/DDBJ databases">
        <title>Conservation and host-specific expression of non-tandemly repeated heterogenous ribosome RNA gene in arbuscular mycorrhizal fungi.</title>
        <authorList>
            <person name="Maeda T."/>
            <person name="Kobayashi Y."/>
            <person name="Nakagawa T."/>
            <person name="Ezawa T."/>
            <person name="Yamaguchi K."/>
            <person name="Bino T."/>
            <person name="Nishimoto Y."/>
            <person name="Shigenobu S."/>
            <person name="Kawaguchi M."/>
        </authorList>
    </citation>
    <scope>NUCLEOTIDE SEQUENCE</scope>
    <source>
        <strain evidence="1">HR1</strain>
    </source>
</reference>
<evidence type="ECO:0000313" key="1">
    <source>
        <dbReference type="EMBL" id="GET03536.1"/>
    </source>
</evidence>
<gene>
    <name evidence="1" type="ORF">RCL2_002987200</name>
</gene>
<name>A0A8H3R4A4_9GLOM</name>